<feature type="chain" id="PRO_5012706488" evidence="1">
    <location>
        <begin position="22"/>
        <end position="156"/>
    </location>
</feature>
<dbReference type="Proteomes" id="UP000187194">
    <property type="component" value="Unassembled WGS sequence"/>
</dbReference>
<organism evidence="2 3">
    <name type="scientific">Burkholderia ubonensis</name>
    <dbReference type="NCBI Taxonomy" id="101571"/>
    <lineage>
        <taxon>Bacteria</taxon>
        <taxon>Pseudomonadati</taxon>
        <taxon>Pseudomonadota</taxon>
        <taxon>Betaproteobacteria</taxon>
        <taxon>Burkholderiales</taxon>
        <taxon>Burkholderiaceae</taxon>
        <taxon>Burkholderia</taxon>
        <taxon>Burkholderia cepacia complex</taxon>
    </lineage>
</organism>
<dbReference type="AlphaFoldDB" id="A0A1R1JAB5"/>
<keyword evidence="1" id="KW-0732">Signal</keyword>
<comment type="caution">
    <text evidence="2">The sequence shown here is derived from an EMBL/GenBank/DDBJ whole genome shotgun (WGS) entry which is preliminary data.</text>
</comment>
<feature type="signal peptide" evidence="1">
    <location>
        <begin position="1"/>
        <end position="21"/>
    </location>
</feature>
<sequence length="156" mass="16920">MFGHSPILAVLMSICCASVQAQTAGGDHDTIRTVAGALTISKVEHMAGDGVAGHVVLDGKHFDELYGSRHMHYPELDDKSGAISRMVMEDFSGGFSDPPSASLYDFRRTPPAVVPISSKLDIDDVRWQPGTVLLHAGDKWYTFANGKLSPTRHLKK</sequence>
<evidence type="ECO:0000313" key="3">
    <source>
        <dbReference type="Proteomes" id="UP000187194"/>
    </source>
</evidence>
<protein>
    <submittedName>
        <fullName evidence="2">Uncharacterized protein</fullName>
    </submittedName>
</protein>
<gene>
    <name evidence="2" type="ORF">BW685_17035</name>
</gene>
<evidence type="ECO:0000256" key="1">
    <source>
        <dbReference type="SAM" id="SignalP"/>
    </source>
</evidence>
<dbReference type="EMBL" id="MTJZ01000019">
    <property type="protein sequence ID" value="OMG72277.1"/>
    <property type="molecule type" value="Genomic_DNA"/>
</dbReference>
<evidence type="ECO:0000313" key="2">
    <source>
        <dbReference type="EMBL" id="OMG72277.1"/>
    </source>
</evidence>
<name>A0A1R1JAB5_9BURK</name>
<accession>A0A1R1JAB5</accession>
<reference evidence="2 3" key="1">
    <citation type="submission" date="2017-01" db="EMBL/GenBank/DDBJ databases">
        <title>Phylogeographic, genomic and meropenem susceptibility analysis of Burkholderia ubonensis.</title>
        <authorList>
            <person name="Price E.P."/>
            <person name="Sarovich D.S."/>
            <person name="Webb J.R."/>
            <person name="Hall C.M."/>
            <person name="Sahl J.W."/>
            <person name="Kaestli M."/>
            <person name="Mayo M."/>
            <person name="Harrington G."/>
            <person name="Baker A.L."/>
            <person name="Sidak-Loftis L.C."/>
            <person name="Lummis M."/>
            <person name="Schupp J.M."/>
            <person name="Gillece J.D."/>
            <person name="Tuanyok A."/>
            <person name="Warner J."/>
            <person name="Busch J.D."/>
            <person name="Keim P."/>
            <person name="Currie B.J."/>
            <person name="Wagner D.M."/>
        </authorList>
    </citation>
    <scope>NUCLEOTIDE SEQUENCE [LARGE SCALE GENOMIC DNA]</scope>
    <source>
        <strain evidence="2 3">A21</strain>
    </source>
</reference>
<proteinExistence type="predicted"/>